<comment type="caution">
    <text evidence="2">The sequence shown here is derived from an EMBL/GenBank/DDBJ whole genome shotgun (WGS) entry which is preliminary data.</text>
</comment>
<dbReference type="Gene3D" id="2.60.40.2700">
    <property type="match status" value="3"/>
</dbReference>
<dbReference type="RefSeq" id="WP_193639007.1">
    <property type="nucleotide sequence ID" value="NZ_JADCSA010000014.1"/>
</dbReference>
<keyword evidence="1" id="KW-0732">Signal</keyword>
<evidence type="ECO:0000256" key="1">
    <source>
        <dbReference type="SAM" id="SignalP"/>
    </source>
</evidence>
<organism evidence="2 3">
    <name type="scientific">Nocardioides malaquae</name>
    <dbReference type="NCBI Taxonomy" id="2773426"/>
    <lineage>
        <taxon>Bacteria</taxon>
        <taxon>Bacillati</taxon>
        <taxon>Actinomycetota</taxon>
        <taxon>Actinomycetes</taxon>
        <taxon>Propionibacteriales</taxon>
        <taxon>Nocardioidaceae</taxon>
        <taxon>Nocardioides</taxon>
    </lineage>
</organism>
<sequence length="520" mass="56192">MRPLRTLLVTALTLVVVPSGLAPAHATDEATITGVARDPDGTPLPNVTWTIHAYEDGEWTSPLQFGPRLTDGQGRFEWEMPLGGQYRVCFHDTYYGNATTPGSYWQPEVRHRDTCWPNATSVESAQTWTPTARDSSKTFAVTMPVQGLGMAPVDPFIVGTYEIGEPLTIVGQEGWRPTNATFSYQWWSSTDGPAAPIPGATGATYVPTPADEGKWVYAQVTASRPGYKPAALVTPLSRAGGVHVRPTSPLAITGDAVAGGTLTASFGRPGNTYSEIDWFVDGVPQPEHKTYDSDRATFPVAGAHAGARVEARMRIYRRDAEGHYVDGSDASQRAQVQVAGERRAQPLPPAPAPAGEPAIGRTLAAPSVTADPAATVQHQWIRGGKAVKGATSPRYKLTKADLGKKVKVEVTVTRPGWWGTYVTTSEGTVAKRALKKGNVKVVGKARVGQKLKARTPGWGPKPVKIRFQWLRNGKAIKGAKKKAYKIKKADRGKKLKVRVTVKKPMFATVTKTSKGRKVRR</sequence>
<feature type="signal peptide" evidence="1">
    <location>
        <begin position="1"/>
        <end position="26"/>
    </location>
</feature>
<dbReference type="EMBL" id="JADCSA010000014">
    <property type="protein sequence ID" value="MBE7325685.1"/>
    <property type="molecule type" value="Genomic_DNA"/>
</dbReference>
<accession>A0ABR9RWE3</accession>
<name>A0ABR9RWE3_9ACTN</name>
<proteinExistence type="predicted"/>
<evidence type="ECO:0000313" key="3">
    <source>
        <dbReference type="Proteomes" id="UP000756387"/>
    </source>
</evidence>
<reference evidence="2 3" key="1">
    <citation type="submission" date="2020-10" db="EMBL/GenBank/DDBJ databases">
        <title>Nocardioides sp. isolated from sludge.</title>
        <authorList>
            <person name="Zhang X."/>
        </authorList>
    </citation>
    <scope>NUCLEOTIDE SEQUENCE [LARGE SCALE GENOMIC DNA]</scope>
    <source>
        <strain evidence="2 3">Y6</strain>
    </source>
</reference>
<gene>
    <name evidence="2" type="ORF">IEQ44_13615</name>
</gene>
<evidence type="ECO:0000313" key="2">
    <source>
        <dbReference type="EMBL" id="MBE7325685.1"/>
    </source>
</evidence>
<evidence type="ECO:0008006" key="4">
    <source>
        <dbReference type="Google" id="ProtNLM"/>
    </source>
</evidence>
<protein>
    <recommendedName>
        <fullName evidence="4">Carboxypeptidase regulatory-like domain-containing protein</fullName>
    </recommendedName>
</protein>
<dbReference type="Proteomes" id="UP000756387">
    <property type="component" value="Unassembled WGS sequence"/>
</dbReference>
<dbReference type="InterPro" id="IPR013784">
    <property type="entry name" value="Carb-bd-like_fold"/>
</dbReference>
<keyword evidence="3" id="KW-1185">Reference proteome</keyword>
<feature type="chain" id="PRO_5046462751" description="Carboxypeptidase regulatory-like domain-containing protein" evidence="1">
    <location>
        <begin position="27"/>
        <end position="520"/>
    </location>
</feature>
<dbReference type="SUPFAM" id="SSF49452">
    <property type="entry name" value="Starch-binding domain-like"/>
    <property type="match status" value="1"/>
</dbReference>